<dbReference type="EMBL" id="CAAE01010674">
    <property type="protein sequence ID" value="CAF93308.1"/>
    <property type="molecule type" value="Genomic_DNA"/>
</dbReference>
<accession>Q4T1C4</accession>
<proteinExistence type="predicted"/>
<dbReference type="KEGG" id="tng:GSTEN00008894G001"/>
<name>Q4T1C4_TETNG</name>
<sequence length="47" mass="5078">MGAGPTLAGREEGGENNLLSFIHQQTGSHVQVSHLRQTSSCCNYITF</sequence>
<reference evidence="1" key="2">
    <citation type="submission" date="2004-02" db="EMBL/GenBank/DDBJ databases">
        <authorList>
            <consortium name="Genoscope"/>
            <consortium name="Whitehead Institute Centre for Genome Research"/>
        </authorList>
    </citation>
    <scope>NUCLEOTIDE SEQUENCE</scope>
</reference>
<evidence type="ECO:0000313" key="1">
    <source>
        <dbReference type="EMBL" id="CAF93308.1"/>
    </source>
</evidence>
<gene>
    <name evidence="1" type="ORF">GSTENG00008894001</name>
</gene>
<protein>
    <submittedName>
        <fullName evidence="1">Chromosome undetermined SCAF10674, whole genome shotgun sequence</fullName>
    </submittedName>
</protein>
<reference evidence="1" key="1">
    <citation type="journal article" date="2004" name="Nature">
        <title>Genome duplication in the teleost fish Tetraodon nigroviridis reveals the early vertebrate proto-karyotype.</title>
        <authorList>
            <person name="Jaillon O."/>
            <person name="Aury J.-M."/>
            <person name="Brunet F."/>
            <person name="Petit J.-L."/>
            <person name="Stange-Thomann N."/>
            <person name="Mauceli E."/>
            <person name="Bouneau L."/>
            <person name="Fischer C."/>
            <person name="Ozouf-Costaz C."/>
            <person name="Bernot A."/>
            <person name="Nicaud S."/>
            <person name="Jaffe D."/>
            <person name="Fisher S."/>
            <person name="Lutfalla G."/>
            <person name="Dossat C."/>
            <person name="Segurens B."/>
            <person name="Dasilva C."/>
            <person name="Salanoubat M."/>
            <person name="Levy M."/>
            <person name="Boudet N."/>
            <person name="Castellano S."/>
            <person name="Anthouard V."/>
            <person name="Jubin C."/>
            <person name="Castelli V."/>
            <person name="Katinka M."/>
            <person name="Vacherie B."/>
            <person name="Biemont C."/>
            <person name="Skalli Z."/>
            <person name="Cattolico L."/>
            <person name="Poulain J."/>
            <person name="De Berardinis V."/>
            <person name="Cruaud C."/>
            <person name="Duprat S."/>
            <person name="Brottier P."/>
            <person name="Coutanceau J.-P."/>
            <person name="Gouzy J."/>
            <person name="Parra G."/>
            <person name="Lardier G."/>
            <person name="Chapple C."/>
            <person name="McKernan K.J."/>
            <person name="McEwan P."/>
            <person name="Bosak S."/>
            <person name="Kellis M."/>
            <person name="Volff J.-N."/>
            <person name="Guigo R."/>
            <person name="Zody M.C."/>
            <person name="Mesirov J."/>
            <person name="Lindblad-Toh K."/>
            <person name="Birren B."/>
            <person name="Nusbaum C."/>
            <person name="Kahn D."/>
            <person name="Robinson-Rechavi M."/>
            <person name="Laudet V."/>
            <person name="Schachter V."/>
            <person name="Quetier F."/>
            <person name="Saurin W."/>
            <person name="Scarpelli C."/>
            <person name="Wincker P."/>
            <person name="Lander E.S."/>
            <person name="Weissenbach J."/>
            <person name="Roest Crollius H."/>
        </authorList>
    </citation>
    <scope>NUCLEOTIDE SEQUENCE [LARGE SCALE GENOMIC DNA]</scope>
</reference>
<organism evidence="1">
    <name type="scientific">Tetraodon nigroviridis</name>
    <name type="common">Spotted green pufferfish</name>
    <name type="synonym">Chelonodon nigroviridis</name>
    <dbReference type="NCBI Taxonomy" id="99883"/>
    <lineage>
        <taxon>Eukaryota</taxon>
        <taxon>Metazoa</taxon>
        <taxon>Chordata</taxon>
        <taxon>Craniata</taxon>
        <taxon>Vertebrata</taxon>
        <taxon>Euteleostomi</taxon>
        <taxon>Actinopterygii</taxon>
        <taxon>Neopterygii</taxon>
        <taxon>Teleostei</taxon>
        <taxon>Neoteleostei</taxon>
        <taxon>Acanthomorphata</taxon>
        <taxon>Eupercaria</taxon>
        <taxon>Tetraodontiformes</taxon>
        <taxon>Tetradontoidea</taxon>
        <taxon>Tetraodontidae</taxon>
        <taxon>Tetraodon</taxon>
    </lineage>
</organism>
<dbReference type="AlphaFoldDB" id="Q4T1C4"/>